<evidence type="ECO:0000313" key="3">
    <source>
        <dbReference type="Proteomes" id="UP000078240"/>
    </source>
</evidence>
<feature type="region of interest" description="Disordered" evidence="1">
    <location>
        <begin position="64"/>
        <end position="86"/>
    </location>
</feature>
<organism evidence="2 3">
    <name type="scientific">Purpureocillium lilacinum</name>
    <name type="common">Paecilomyces lilacinus</name>
    <dbReference type="NCBI Taxonomy" id="33203"/>
    <lineage>
        <taxon>Eukaryota</taxon>
        <taxon>Fungi</taxon>
        <taxon>Dikarya</taxon>
        <taxon>Ascomycota</taxon>
        <taxon>Pezizomycotina</taxon>
        <taxon>Sordariomycetes</taxon>
        <taxon>Hypocreomycetidae</taxon>
        <taxon>Hypocreales</taxon>
        <taxon>Ophiocordycipitaceae</taxon>
        <taxon>Purpureocillium</taxon>
    </lineage>
</organism>
<evidence type="ECO:0000313" key="2">
    <source>
        <dbReference type="EMBL" id="OAQ78583.1"/>
    </source>
</evidence>
<feature type="region of interest" description="Disordered" evidence="1">
    <location>
        <begin position="99"/>
        <end position="120"/>
    </location>
</feature>
<sequence length="199" mass="21786">MPTHTYIHYDLHASYSTLHTHTSSRSTRRALSCSLTVYCLPGPQHSPVAVCCLLLPLSLPWPSSSVTEAQQPQDPPGPTQRRSVSAAYPAAAARFREGPVSSCVPSPKKGLSRRSTSVCRQGPPLACAWSAWVVYFARRGPKPPSSPTTSLVCQPHPLMDEQAEVRERLLASSEGMLAAWARALRLTHRLVGHAWLRET</sequence>
<gene>
    <name evidence="2" type="ORF">VFPBJ_06704</name>
</gene>
<dbReference type="AlphaFoldDB" id="A0A179GMN8"/>
<reference evidence="2 3" key="1">
    <citation type="submission" date="2016-01" db="EMBL/GenBank/DDBJ databases">
        <title>Biosynthesis of antibiotic leucinostatins and their inhibition on Phytophthora in bio-control Purpureocillium lilacinum.</title>
        <authorList>
            <person name="Wang G."/>
            <person name="Liu Z."/>
            <person name="Lin R."/>
            <person name="Li E."/>
            <person name="Mao Z."/>
            <person name="Ling J."/>
            <person name="Yin W."/>
            <person name="Xie B."/>
        </authorList>
    </citation>
    <scope>NUCLEOTIDE SEQUENCE [LARGE SCALE GENOMIC DNA]</scope>
    <source>
        <strain evidence="2">PLBJ-1</strain>
    </source>
</reference>
<dbReference type="Proteomes" id="UP000078240">
    <property type="component" value="Unassembled WGS sequence"/>
</dbReference>
<evidence type="ECO:0000256" key="1">
    <source>
        <dbReference type="SAM" id="MobiDB-lite"/>
    </source>
</evidence>
<comment type="caution">
    <text evidence="2">The sequence shown here is derived from an EMBL/GenBank/DDBJ whole genome shotgun (WGS) entry which is preliminary data.</text>
</comment>
<name>A0A179GMN8_PURLI</name>
<proteinExistence type="predicted"/>
<protein>
    <submittedName>
        <fullName evidence="2">Uncharacterized protein</fullName>
    </submittedName>
</protein>
<accession>A0A179GMN8</accession>
<dbReference type="EMBL" id="LSBH01000005">
    <property type="protein sequence ID" value="OAQ78583.1"/>
    <property type="molecule type" value="Genomic_DNA"/>
</dbReference>